<evidence type="ECO:0000313" key="2">
    <source>
        <dbReference type="Proteomes" id="UP000515153"/>
    </source>
</evidence>
<dbReference type="GeneID" id="41966142"/>
<proteinExistence type="predicted"/>
<dbReference type="KEGG" id="pgri:PgNI_11267"/>
<dbReference type="RefSeq" id="XP_030977025.1">
    <property type="nucleotide sequence ID" value="XM_031131237.1"/>
</dbReference>
<organism evidence="2 3">
    <name type="scientific">Pyricularia grisea</name>
    <name type="common">Crabgrass-specific blast fungus</name>
    <name type="synonym">Magnaporthe grisea</name>
    <dbReference type="NCBI Taxonomy" id="148305"/>
    <lineage>
        <taxon>Eukaryota</taxon>
        <taxon>Fungi</taxon>
        <taxon>Dikarya</taxon>
        <taxon>Ascomycota</taxon>
        <taxon>Pezizomycotina</taxon>
        <taxon>Sordariomycetes</taxon>
        <taxon>Sordariomycetidae</taxon>
        <taxon>Magnaporthales</taxon>
        <taxon>Pyriculariaceae</taxon>
        <taxon>Pyricularia</taxon>
    </lineage>
</organism>
<gene>
    <name evidence="3" type="ORF">PgNI_11267</name>
</gene>
<name>A0A6P8AQ61_PYRGI</name>
<dbReference type="AlphaFoldDB" id="A0A6P8AQ61"/>
<feature type="transmembrane region" description="Helical" evidence="1">
    <location>
        <begin position="12"/>
        <end position="29"/>
    </location>
</feature>
<protein>
    <submittedName>
        <fullName evidence="3">Uncharacterized protein</fullName>
    </submittedName>
</protein>
<keyword evidence="1" id="KW-1133">Transmembrane helix</keyword>
<evidence type="ECO:0000313" key="3">
    <source>
        <dbReference type="RefSeq" id="XP_030977025.1"/>
    </source>
</evidence>
<accession>A0A6P8AQ61</accession>
<keyword evidence="1" id="KW-0472">Membrane</keyword>
<keyword evidence="2" id="KW-1185">Reference proteome</keyword>
<keyword evidence="1" id="KW-0812">Transmembrane</keyword>
<sequence>MFTPIQRRLMRYIAADPIAFTYTVFFAPFKSLFRLLTRLATANALSDLICSCSSTLWL</sequence>
<evidence type="ECO:0000256" key="1">
    <source>
        <dbReference type="SAM" id="Phobius"/>
    </source>
</evidence>
<reference evidence="3" key="2">
    <citation type="submission" date="2019-10" db="EMBL/GenBank/DDBJ databases">
        <authorList>
            <consortium name="NCBI Genome Project"/>
        </authorList>
    </citation>
    <scope>NUCLEOTIDE SEQUENCE</scope>
    <source>
        <strain evidence="3">NI907</strain>
    </source>
</reference>
<reference evidence="3" key="3">
    <citation type="submission" date="2025-08" db="UniProtKB">
        <authorList>
            <consortium name="RefSeq"/>
        </authorList>
    </citation>
    <scope>IDENTIFICATION</scope>
    <source>
        <strain evidence="3">NI907</strain>
    </source>
</reference>
<reference evidence="2 3" key="1">
    <citation type="journal article" date="2019" name="Mol. Biol. Evol.">
        <title>Blast fungal genomes show frequent chromosomal changes, gene gains and losses, and effector gene turnover.</title>
        <authorList>
            <person name="Gomez Luciano L.B."/>
            <person name="Jason Tsai I."/>
            <person name="Chuma I."/>
            <person name="Tosa Y."/>
            <person name="Chen Y.H."/>
            <person name="Li J.Y."/>
            <person name="Li M.Y."/>
            <person name="Jade Lu M.Y."/>
            <person name="Nakayashiki H."/>
            <person name="Li W.H."/>
        </authorList>
    </citation>
    <scope>NUCLEOTIDE SEQUENCE [LARGE SCALE GENOMIC DNA]</scope>
    <source>
        <strain evidence="2 3">NI907</strain>
    </source>
</reference>
<dbReference type="Proteomes" id="UP000515153">
    <property type="component" value="Chromosome VI"/>
</dbReference>